<evidence type="ECO:0000256" key="11">
    <source>
        <dbReference type="ARBA" id="ARBA00022842"/>
    </source>
</evidence>
<organism evidence="20 21">
    <name type="scientific">Paratrimastix pyriformis</name>
    <dbReference type="NCBI Taxonomy" id="342808"/>
    <lineage>
        <taxon>Eukaryota</taxon>
        <taxon>Metamonada</taxon>
        <taxon>Preaxostyla</taxon>
        <taxon>Paratrimastigidae</taxon>
        <taxon>Paratrimastix</taxon>
    </lineage>
</organism>
<feature type="transmembrane region" description="Helical" evidence="17">
    <location>
        <begin position="853"/>
        <end position="872"/>
    </location>
</feature>
<feature type="transmembrane region" description="Helical" evidence="17">
    <location>
        <begin position="1104"/>
        <end position="1122"/>
    </location>
</feature>
<dbReference type="Pfam" id="PF02516">
    <property type="entry name" value="STT3"/>
    <property type="match status" value="1"/>
</dbReference>
<dbReference type="EC" id="2.4.99.18" evidence="6"/>
<feature type="compositionally biased region" description="Low complexity" evidence="16">
    <location>
        <begin position="579"/>
        <end position="593"/>
    </location>
</feature>
<feature type="compositionally biased region" description="Pro residues" evidence="16">
    <location>
        <begin position="496"/>
        <end position="506"/>
    </location>
</feature>
<keyword evidence="12 17" id="KW-1133">Transmembrane helix</keyword>
<feature type="compositionally biased region" description="Low complexity" evidence="16">
    <location>
        <begin position="109"/>
        <end position="127"/>
    </location>
</feature>
<keyword evidence="10" id="KW-0479">Metal-binding</keyword>
<dbReference type="Gene3D" id="3.40.50.12610">
    <property type="match status" value="1"/>
</dbReference>
<keyword evidence="14" id="KW-0464">Manganese</keyword>
<proteinExistence type="inferred from homology"/>
<dbReference type="Proteomes" id="UP001141327">
    <property type="component" value="Unassembled WGS sequence"/>
</dbReference>
<protein>
    <recommendedName>
        <fullName evidence="6">dolichyl-diphosphooligosaccharide--protein glycotransferase</fullName>
        <ecNumber evidence="6">2.4.99.18</ecNumber>
    </recommendedName>
</protein>
<keyword evidence="8" id="KW-0808">Transferase</keyword>
<feature type="compositionally biased region" description="Pro residues" evidence="16">
    <location>
        <begin position="185"/>
        <end position="202"/>
    </location>
</feature>
<keyword evidence="11" id="KW-0460">Magnesium</keyword>
<evidence type="ECO:0000256" key="6">
    <source>
        <dbReference type="ARBA" id="ARBA00012605"/>
    </source>
</evidence>
<evidence type="ECO:0000256" key="14">
    <source>
        <dbReference type="ARBA" id="ARBA00023211"/>
    </source>
</evidence>
<evidence type="ECO:0000256" key="4">
    <source>
        <dbReference type="ARBA" id="ARBA00004922"/>
    </source>
</evidence>
<evidence type="ECO:0000256" key="3">
    <source>
        <dbReference type="ARBA" id="ARBA00004127"/>
    </source>
</evidence>
<dbReference type="Pfam" id="PF21436">
    <property type="entry name" value="STT3-PglB_core"/>
    <property type="match status" value="1"/>
</dbReference>
<evidence type="ECO:0000256" key="5">
    <source>
        <dbReference type="ARBA" id="ARBA00010810"/>
    </source>
</evidence>
<feature type="compositionally biased region" description="Pro residues" evidence="16">
    <location>
        <begin position="432"/>
        <end position="455"/>
    </location>
</feature>
<evidence type="ECO:0000256" key="2">
    <source>
        <dbReference type="ARBA" id="ARBA00001946"/>
    </source>
</evidence>
<feature type="transmembrane region" description="Helical" evidence="17">
    <location>
        <begin position="1073"/>
        <end position="1098"/>
    </location>
</feature>
<feature type="compositionally biased region" description="Low complexity" evidence="16">
    <location>
        <begin position="1170"/>
        <end position="1180"/>
    </location>
</feature>
<evidence type="ECO:0000256" key="10">
    <source>
        <dbReference type="ARBA" id="ARBA00022723"/>
    </source>
</evidence>
<comment type="caution">
    <text evidence="20">The sequence shown here is derived from an EMBL/GenBank/DDBJ whole genome shotgun (WGS) entry which is preliminary data.</text>
</comment>
<evidence type="ECO:0000256" key="17">
    <source>
        <dbReference type="SAM" id="Phobius"/>
    </source>
</evidence>
<evidence type="ECO:0000256" key="13">
    <source>
        <dbReference type="ARBA" id="ARBA00023136"/>
    </source>
</evidence>
<dbReference type="PANTHER" id="PTHR13872">
    <property type="entry name" value="DOLICHYL-DIPHOSPHOOLIGOSACCHARIDE--PROTEIN GLYCOSYLTRANSFERASE SUBUNIT"/>
    <property type="match status" value="1"/>
</dbReference>
<feature type="compositionally biased region" description="Pro residues" evidence="16">
    <location>
        <begin position="144"/>
        <end position="154"/>
    </location>
</feature>
<feature type="compositionally biased region" description="Low complexity" evidence="16">
    <location>
        <begin position="482"/>
        <end position="495"/>
    </location>
</feature>
<feature type="compositionally biased region" description="Low complexity" evidence="16">
    <location>
        <begin position="507"/>
        <end position="534"/>
    </location>
</feature>
<comment type="pathway">
    <text evidence="4">Protein modification; protein glycosylation.</text>
</comment>
<feature type="transmembrane region" description="Helical" evidence="17">
    <location>
        <begin position="951"/>
        <end position="971"/>
    </location>
</feature>
<name>A0ABQ8UQT7_9EUKA</name>
<keyword evidence="13 17" id="KW-0472">Membrane</keyword>
<comment type="cofactor">
    <cofactor evidence="2">
        <name>Mg(2+)</name>
        <dbReference type="ChEBI" id="CHEBI:18420"/>
    </cofactor>
</comment>
<evidence type="ECO:0000256" key="8">
    <source>
        <dbReference type="ARBA" id="ARBA00022679"/>
    </source>
</evidence>
<feature type="transmembrane region" description="Helical" evidence="17">
    <location>
        <begin position="1230"/>
        <end position="1249"/>
    </location>
</feature>
<feature type="compositionally biased region" description="Low complexity" evidence="16">
    <location>
        <begin position="611"/>
        <end position="656"/>
    </location>
</feature>
<comment type="subcellular location">
    <subcellularLocation>
        <location evidence="3">Endomembrane system</location>
        <topology evidence="3">Multi-pass membrane protein</topology>
    </subcellularLocation>
</comment>
<evidence type="ECO:0000256" key="16">
    <source>
        <dbReference type="SAM" id="MobiDB-lite"/>
    </source>
</evidence>
<feature type="region of interest" description="Disordered" evidence="16">
    <location>
        <begin position="312"/>
        <end position="337"/>
    </location>
</feature>
<gene>
    <name evidence="20" type="ORF">PAPYR_2101</name>
</gene>
<feature type="transmembrane region" description="Helical" evidence="17">
    <location>
        <begin position="1315"/>
        <end position="1334"/>
    </location>
</feature>
<accession>A0ABQ8UQT7</accession>
<evidence type="ECO:0000256" key="15">
    <source>
        <dbReference type="ARBA" id="ARBA00048829"/>
    </source>
</evidence>
<comment type="similarity">
    <text evidence="5">Belongs to the STT3 family.</text>
</comment>
<feature type="region of interest" description="Disordered" evidence="16">
    <location>
        <begin position="369"/>
        <end position="730"/>
    </location>
</feature>
<feature type="compositionally biased region" description="Low complexity" evidence="16">
    <location>
        <begin position="155"/>
        <end position="167"/>
    </location>
</feature>
<feature type="region of interest" description="Disordered" evidence="16">
    <location>
        <begin position="1170"/>
        <end position="1199"/>
    </location>
</feature>
<evidence type="ECO:0000313" key="21">
    <source>
        <dbReference type="Proteomes" id="UP001141327"/>
    </source>
</evidence>
<feature type="transmembrane region" description="Helical" evidence="17">
    <location>
        <begin position="1028"/>
        <end position="1061"/>
    </location>
</feature>
<feature type="compositionally biased region" description="Low complexity" evidence="16">
    <location>
        <begin position="556"/>
        <end position="565"/>
    </location>
</feature>
<feature type="compositionally biased region" description="Polar residues" evidence="16">
    <location>
        <begin position="679"/>
        <end position="689"/>
    </location>
</feature>
<feature type="transmembrane region" description="Helical" evidence="17">
    <location>
        <begin position="977"/>
        <end position="994"/>
    </location>
</feature>
<evidence type="ECO:0000256" key="12">
    <source>
        <dbReference type="ARBA" id="ARBA00022989"/>
    </source>
</evidence>
<feature type="domain" description="STT3/PglB/AglB core" evidence="19">
    <location>
        <begin position="1385"/>
        <end position="1441"/>
    </location>
</feature>
<comment type="cofactor">
    <cofactor evidence="1">
        <name>Mn(2+)</name>
        <dbReference type="ChEBI" id="CHEBI:29035"/>
    </cofactor>
</comment>
<feature type="region of interest" description="Disordered" evidence="16">
    <location>
        <begin position="83"/>
        <end position="205"/>
    </location>
</feature>
<feature type="transmembrane region" description="Helical" evidence="17">
    <location>
        <begin position="1134"/>
        <end position="1153"/>
    </location>
</feature>
<reference evidence="20" key="1">
    <citation type="journal article" date="2022" name="bioRxiv">
        <title>Genomics of Preaxostyla Flagellates Illuminates Evolutionary Transitions and the Path Towards Mitochondrial Loss.</title>
        <authorList>
            <person name="Novak L.V.F."/>
            <person name="Treitli S.C."/>
            <person name="Pyrih J."/>
            <person name="Halakuc P."/>
            <person name="Pipaliya S.V."/>
            <person name="Vacek V."/>
            <person name="Brzon O."/>
            <person name="Soukal P."/>
            <person name="Eme L."/>
            <person name="Dacks J.B."/>
            <person name="Karnkowska A."/>
            <person name="Elias M."/>
            <person name="Hampl V."/>
        </authorList>
    </citation>
    <scope>NUCLEOTIDE SEQUENCE</scope>
    <source>
        <strain evidence="20">RCP-MX</strain>
    </source>
</reference>
<evidence type="ECO:0000313" key="20">
    <source>
        <dbReference type="EMBL" id="KAJ4461514.1"/>
    </source>
</evidence>
<feature type="compositionally biased region" description="Pro residues" evidence="16">
    <location>
        <begin position="408"/>
        <end position="420"/>
    </location>
</feature>
<evidence type="ECO:0000256" key="9">
    <source>
        <dbReference type="ARBA" id="ARBA00022692"/>
    </source>
</evidence>
<dbReference type="EMBL" id="JAPMOS010000007">
    <property type="protein sequence ID" value="KAJ4461514.1"/>
    <property type="molecule type" value="Genomic_DNA"/>
</dbReference>
<dbReference type="PANTHER" id="PTHR13872:SF1">
    <property type="entry name" value="DOLICHYL-DIPHOSPHOOLIGOSACCHARIDE--PROTEIN GLYCOSYLTRANSFERASE SUBUNIT STT3B"/>
    <property type="match status" value="1"/>
</dbReference>
<evidence type="ECO:0000259" key="18">
    <source>
        <dbReference type="Pfam" id="PF02516"/>
    </source>
</evidence>
<evidence type="ECO:0000256" key="7">
    <source>
        <dbReference type="ARBA" id="ARBA00022676"/>
    </source>
</evidence>
<dbReference type="InterPro" id="IPR048999">
    <property type="entry name" value="STT3-PglB_core"/>
</dbReference>
<comment type="catalytic activity">
    <reaction evidence="15">
        <text>a di-trans,poly-cis-dolichyl diphosphooligosaccharide + L-asparaginyl-[protein] = N(4)-(oligosaccharide-(1-&gt;4)-N-acetyl-beta-D-glucosaminyl-(1-&gt;4)-N-acetyl-beta-D-glucosaminyl)-L-asparaginyl-[protein] + a di-trans,poly-cis-dolichyl diphosphate + H(+)</text>
        <dbReference type="Rhea" id="RHEA:22980"/>
        <dbReference type="Rhea" id="RHEA-COMP:12804"/>
        <dbReference type="Rhea" id="RHEA-COMP:12805"/>
        <dbReference type="Rhea" id="RHEA-COMP:19506"/>
        <dbReference type="Rhea" id="RHEA-COMP:19509"/>
        <dbReference type="ChEBI" id="CHEBI:15378"/>
        <dbReference type="ChEBI" id="CHEBI:50347"/>
        <dbReference type="ChEBI" id="CHEBI:57497"/>
        <dbReference type="ChEBI" id="CHEBI:57570"/>
        <dbReference type="ChEBI" id="CHEBI:132529"/>
        <dbReference type="EC" id="2.4.99.18"/>
    </reaction>
</comment>
<feature type="transmembrane region" description="Helical" evidence="17">
    <location>
        <begin position="919"/>
        <end position="939"/>
    </location>
</feature>
<feature type="region of interest" description="Disordered" evidence="16">
    <location>
        <begin position="21"/>
        <end position="42"/>
    </location>
</feature>
<keyword evidence="21" id="KW-1185">Reference proteome</keyword>
<feature type="domain" description="Oligosaccharyl transferase STT3 N-terminal" evidence="18">
    <location>
        <begin position="854"/>
        <end position="1162"/>
    </location>
</feature>
<sequence length="1561" mass="166586">MKEGGDEDFAFDADQFLQQISGGVKEFPSPSKPQPSHSLGDSDFFHELEHFHEQIAPYVAPTSGVGTTLTSEVVVPSITATTEIPSIPQPSLPAHDFPPQTPPRDTLLSNTATASPAASSTAFSPSADLPPATSPEARSVSSPTPLPPLSPPPNATSAAPSTPAASPATPPPETDPRAIATSTPSTPPAGTTPPPSDAPPAGSPTLSVVAEHETLTASIEALCLGAGVDPAHYLTGADGTPTAESLAHLRDALAALRIEALLAKKGRLLACSAPGEGASTAEGPGRSELHRVDVTLGVALAQWAQAHNGAPFSGWVNPTTGSSPPRPTFPREAEAAPAPALALAQPSPVVAHAPAVAVADAGAGVGADPADTVPAAGPEFTGPPAAAQEAPPTPPTPVPAAAATCPPATMPPTAPAPAAPAAPTYSHKTPSPAAPPPRSLPPPLPLPSPLPPPRPVWTSRRPRRRPCPRPPRPSPLGATMSTTPVAVPAGTAPGPDAAPAPIPTAAPPVVSQPASATPAAEPSAAPAAAAAAAPAPSPNLGRPRIPRLVIPGGASTVTTTTTTTTPADPPQPAAESRTAPSGAAAQPHPAADAQAHRPHHAHHEHHEHPPHQQQQQQLAAAAGGSAPETAAPLPRRATARTTAPLATPPTTTAAPAAHRRAHPSAAPAARPTPSPPGRQQPSLHSTRTSAPLRDGPDHRLGTGSSSSGSGHPRSQSAGRDSGPLREESVSARWEHSLRNLPASTATLLGTLSAASSAAATSTLPGDPTSPAGRLAAASHHHQLTMDFHDFFAQIRPQQASSGGARLAPEGSRPGRGRRPFVWTISVVDNVRKQKWLVRPCESLFPFKEMPRGLFEFIILAVLAVLAFLVRLFSVLRYESVIHEFDPYFNYRTTKFLVEQGIYNFHNWFDEMTWYPLGRIIGGTIYPGLMWSAGIMYKVLNFLAFPIDVRNCCVFISPLFASFTVIVTYLMTKEVRDKKAGLFAAAFVAIAPGYISRSVAGSFDNECISIFALLFVFYLWIKAVKTGSMFWAACTALAYFYMAAAWGGYIFIINLIPLYTLVMLFFGRYSTRLYVAYTTFYVLGIFLSMQITFIGFAPVQSGEHMIAFGCFALLQVFMGFSFVKSLMDPARFVRLLRIGGASIIGVAVAAYVILTSIGYITPGRAVSTTCWTRPTPRSTSPSSPPSPSTSPPPGPRSSSTCTWSFPVPGGYVLLLPRPGRERPARTRKNDGLVFILIYGLTSIYFAGVMVRLMLVLTPIACIIAGIAISTIMSKYMTELKLQMEKREREQGRRHPARPVRRQKQSSELTQVWEESIAPVVPYVVVGMLTIFLAFYGRHCVWVTSEAYSSPSIVLAARQADGSKRIFDDFREAYYWLRWNTPADARIMSWWDYGYQITAMANRTVIVDNNTWNNSHIATVGSAMASREEDAYPIMRALDVDYVLVVFGGLTGYASDDINKFLWMVRIGGGVFPRIKERDYLTSQGEFRVDGQASETTLNTLMYKMCYYRFGEVMTSHERPTGWDNVRNCEIGKKDITLNYIDEAYTTEHWIVRIYKVREPETF</sequence>
<keyword evidence="9 17" id="KW-0812">Transmembrane</keyword>
<dbReference type="InterPro" id="IPR003674">
    <property type="entry name" value="Oligo_trans_STT3"/>
</dbReference>
<feature type="transmembrane region" description="Helical" evidence="17">
    <location>
        <begin position="1006"/>
        <end position="1022"/>
    </location>
</feature>
<evidence type="ECO:0000259" key="19">
    <source>
        <dbReference type="Pfam" id="PF21436"/>
    </source>
</evidence>
<dbReference type="InterPro" id="IPR048307">
    <property type="entry name" value="STT3_N"/>
</dbReference>
<keyword evidence="7" id="KW-0328">Glycosyltransferase</keyword>
<feature type="compositionally biased region" description="Pro residues" evidence="16">
    <location>
        <begin position="1181"/>
        <end position="1194"/>
    </location>
</feature>
<feature type="transmembrane region" description="Helical" evidence="17">
    <location>
        <begin position="1255"/>
        <end position="1275"/>
    </location>
</feature>
<evidence type="ECO:0000256" key="1">
    <source>
        <dbReference type="ARBA" id="ARBA00001936"/>
    </source>
</evidence>